<organism evidence="4 5">
    <name type="scientific">Solirubrum puertoriconensis</name>
    <dbReference type="NCBI Taxonomy" id="1751427"/>
    <lineage>
        <taxon>Bacteria</taxon>
        <taxon>Pseudomonadati</taxon>
        <taxon>Bacteroidota</taxon>
        <taxon>Cytophagia</taxon>
        <taxon>Cytophagales</taxon>
    </lineage>
</organism>
<feature type="signal peptide" evidence="2">
    <location>
        <begin position="1"/>
        <end position="21"/>
    </location>
</feature>
<dbReference type="EMBL" id="LNAL01000007">
    <property type="protein sequence ID" value="KUG07499.1"/>
    <property type="molecule type" value="Genomic_DNA"/>
</dbReference>
<dbReference type="InterPro" id="IPR046478">
    <property type="entry name" value="DUF6799"/>
</dbReference>
<feature type="region of interest" description="Disordered" evidence="1">
    <location>
        <begin position="129"/>
        <end position="185"/>
    </location>
</feature>
<evidence type="ECO:0000256" key="1">
    <source>
        <dbReference type="SAM" id="MobiDB-lite"/>
    </source>
</evidence>
<dbReference type="AlphaFoldDB" id="A0A9X0HKB0"/>
<evidence type="ECO:0000259" key="3">
    <source>
        <dbReference type="Pfam" id="PF20606"/>
    </source>
</evidence>
<accession>A0A9X0HKB0</accession>
<dbReference type="Proteomes" id="UP000054223">
    <property type="component" value="Unassembled WGS sequence"/>
</dbReference>
<evidence type="ECO:0000313" key="5">
    <source>
        <dbReference type="Proteomes" id="UP000054223"/>
    </source>
</evidence>
<comment type="caution">
    <text evidence="4">The sequence shown here is derived from an EMBL/GenBank/DDBJ whole genome shotgun (WGS) entry which is preliminary data.</text>
</comment>
<sequence>MGKLLLLSVGLFLLTAGSAVGQRTNNDGFQRRNGQMHVLRNGQLRPMQHDVVLPNGSIITKDGFVVSATGQRTELREGQGCDLKGNPVTVLSAANGLALASPGKSNKAREYAPSVEQVRAVLADFLGDDRDEANEYDRKQAEKAHERRKKEEEWLREEAKRHEEYQRERGKKWKEKRKERRDWDD</sequence>
<dbReference type="Pfam" id="PF20606">
    <property type="entry name" value="DUF6799"/>
    <property type="match status" value="1"/>
</dbReference>
<name>A0A9X0HKB0_SOLP1</name>
<proteinExistence type="predicted"/>
<evidence type="ECO:0000256" key="2">
    <source>
        <dbReference type="SAM" id="SignalP"/>
    </source>
</evidence>
<keyword evidence="2" id="KW-0732">Signal</keyword>
<feature type="chain" id="PRO_5040736475" description="DUF6799 domain-containing protein" evidence="2">
    <location>
        <begin position="22"/>
        <end position="185"/>
    </location>
</feature>
<protein>
    <recommendedName>
        <fullName evidence="3">DUF6799 domain-containing protein</fullName>
    </recommendedName>
</protein>
<evidence type="ECO:0000313" key="4">
    <source>
        <dbReference type="EMBL" id="KUG07499.1"/>
    </source>
</evidence>
<feature type="domain" description="DUF6799" evidence="3">
    <location>
        <begin position="27"/>
        <end position="86"/>
    </location>
</feature>
<dbReference type="RefSeq" id="WP_059071123.1">
    <property type="nucleotide sequence ID" value="NZ_LNAL01000007.1"/>
</dbReference>
<dbReference type="OrthoDB" id="887087at2"/>
<keyword evidence="5" id="KW-1185">Reference proteome</keyword>
<reference evidence="4 5" key="1">
    <citation type="submission" date="2015-11" db="EMBL/GenBank/DDBJ databases">
        <title>Solirubrum puertoriconensis gen. nov. an environmental bacteria isolated in Puerto Rico.</title>
        <authorList>
            <person name="Cuebas-Irizarry M.F."/>
            <person name="Montalvo-Rodriguez R."/>
        </authorList>
    </citation>
    <scope>NUCLEOTIDE SEQUENCE [LARGE SCALE GENOMIC DNA]</scope>
    <source>
        <strain evidence="4 5">MC1A</strain>
    </source>
</reference>
<feature type="compositionally biased region" description="Basic and acidic residues" evidence="1">
    <location>
        <begin position="133"/>
        <end position="168"/>
    </location>
</feature>
<gene>
    <name evidence="4" type="ORF">ASU33_14230</name>
</gene>
<feature type="compositionally biased region" description="Basic residues" evidence="1">
    <location>
        <begin position="169"/>
        <end position="179"/>
    </location>
</feature>